<name>A0ABX0Q610_9GAMM</name>
<dbReference type="SMART" id="SM00880">
    <property type="entry name" value="CHAD"/>
    <property type="match status" value="1"/>
</dbReference>
<reference evidence="2 3" key="1">
    <citation type="journal article" date="2011" name="Curr. Microbiol.">
        <title>Luteibacter jiangsuensis sp. nov.: a methamidophos-degrading bacterium isolated from a methamidophos-manufacturing factory.</title>
        <authorList>
            <person name="Wang L."/>
            <person name="Wang G.L."/>
            <person name="Li S.P."/>
            <person name="Jiang J.D."/>
        </authorList>
    </citation>
    <scope>NUCLEOTIDE SEQUENCE [LARGE SCALE GENOMIC DNA]</scope>
    <source>
        <strain evidence="2 3">CGMCC 1.10133</strain>
    </source>
</reference>
<protein>
    <submittedName>
        <fullName evidence="2">CHAD domain-containing protein</fullName>
    </submittedName>
</protein>
<dbReference type="EMBL" id="JAAQQR010000005">
    <property type="protein sequence ID" value="NID05827.1"/>
    <property type="molecule type" value="Genomic_DNA"/>
</dbReference>
<keyword evidence="3" id="KW-1185">Reference proteome</keyword>
<dbReference type="PROSITE" id="PS51708">
    <property type="entry name" value="CHAD"/>
    <property type="match status" value="1"/>
</dbReference>
<dbReference type="InterPro" id="IPR038186">
    <property type="entry name" value="CHAD_dom_sf"/>
</dbReference>
<accession>A0ABX0Q610</accession>
<dbReference type="Pfam" id="PF05235">
    <property type="entry name" value="CHAD"/>
    <property type="match status" value="1"/>
</dbReference>
<evidence type="ECO:0000313" key="3">
    <source>
        <dbReference type="Proteomes" id="UP001429601"/>
    </source>
</evidence>
<sequence length="274" mass="30986">MSPAKAPSIAAVLASSAASECRKAIRSLSDAKDRHRGIHEARKAIRRLKSLLVLGEDPFAESMPSIKASLADLAESLSSLRDAYVALDTARTLAGPRPSPGWRHALERLEHRCDGRLAAALHDDPGFLKRRRTIRELAATLEGLPWRMLNQRTVEEMLERSEKRLEKARKKAKKNATPANAHNWRRKARRLRMQLELWRRIQKARGKSGHHHVQGRKERARELSLLSDALGTKQDLRALRATLRSLREPEAMAPLLSQIGDELKKHRKNLQPLS</sequence>
<comment type="caution">
    <text evidence="2">The sequence shown here is derived from an EMBL/GenBank/DDBJ whole genome shotgun (WGS) entry which is preliminary data.</text>
</comment>
<dbReference type="Proteomes" id="UP001429601">
    <property type="component" value="Unassembled WGS sequence"/>
</dbReference>
<dbReference type="RefSeq" id="WP_167127145.1">
    <property type="nucleotide sequence ID" value="NZ_JAAQQR010000005.1"/>
</dbReference>
<dbReference type="PANTHER" id="PTHR39339:SF1">
    <property type="entry name" value="CHAD DOMAIN-CONTAINING PROTEIN"/>
    <property type="match status" value="1"/>
</dbReference>
<dbReference type="PANTHER" id="PTHR39339">
    <property type="entry name" value="SLR1444 PROTEIN"/>
    <property type="match status" value="1"/>
</dbReference>
<evidence type="ECO:0000259" key="1">
    <source>
        <dbReference type="PROSITE" id="PS51708"/>
    </source>
</evidence>
<proteinExistence type="predicted"/>
<evidence type="ECO:0000313" key="2">
    <source>
        <dbReference type="EMBL" id="NID05827.1"/>
    </source>
</evidence>
<feature type="domain" description="CHAD" evidence="1">
    <location>
        <begin position="1"/>
        <end position="274"/>
    </location>
</feature>
<dbReference type="InterPro" id="IPR007899">
    <property type="entry name" value="CHAD_dom"/>
</dbReference>
<organism evidence="2 3">
    <name type="scientific">Luteibacter jiangsuensis</name>
    <dbReference type="NCBI Taxonomy" id="637577"/>
    <lineage>
        <taxon>Bacteria</taxon>
        <taxon>Pseudomonadati</taxon>
        <taxon>Pseudomonadota</taxon>
        <taxon>Gammaproteobacteria</taxon>
        <taxon>Lysobacterales</taxon>
        <taxon>Rhodanobacteraceae</taxon>
        <taxon>Luteibacter</taxon>
    </lineage>
</organism>
<dbReference type="Gene3D" id="1.40.20.10">
    <property type="entry name" value="CHAD domain"/>
    <property type="match status" value="1"/>
</dbReference>
<gene>
    <name evidence="2" type="ORF">HBF26_13080</name>
</gene>